<proteinExistence type="predicted"/>
<evidence type="ECO:0000256" key="1">
    <source>
        <dbReference type="SAM" id="Phobius"/>
    </source>
</evidence>
<evidence type="ECO:0000313" key="3">
    <source>
        <dbReference type="Proteomes" id="UP001165060"/>
    </source>
</evidence>
<keyword evidence="1" id="KW-1133">Transmembrane helix</keyword>
<keyword evidence="1" id="KW-0812">Transmembrane</keyword>
<gene>
    <name evidence="2" type="ORF">TeGR_g11332</name>
</gene>
<comment type="caution">
    <text evidence="2">The sequence shown here is derived from an EMBL/GenBank/DDBJ whole genome shotgun (WGS) entry which is preliminary data.</text>
</comment>
<keyword evidence="3" id="KW-1185">Reference proteome</keyword>
<evidence type="ECO:0000313" key="2">
    <source>
        <dbReference type="EMBL" id="GMI57279.1"/>
    </source>
</evidence>
<keyword evidence="1" id="KW-0472">Membrane</keyword>
<name>A0ABQ6NCE0_9STRA</name>
<reference evidence="2 3" key="1">
    <citation type="journal article" date="2023" name="Commun. Biol.">
        <title>Genome analysis of Parmales, the sister group of diatoms, reveals the evolutionary specialization of diatoms from phago-mixotrophs to photoautotrophs.</title>
        <authorList>
            <person name="Ban H."/>
            <person name="Sato S."/>
            <person name="Yoshikawa S."/>
            <person name="Yamada K."/>
            <person name="Nakamura Y."/>
            <person name="Ichinomiya M."/>
            <person name="Sato N."/>
            <person name="Blanc-Mathieu R."/>
            <person name="Endo H."/>
            <person name="Kuwata A."/>
            <person name="Ogata H."/>
        </authorList>
    </citation>
    <scope>NUCLEOTIDE SEQUENCE [LARGE SCALE GENOMIC DNA]</scope>
</reference>
<protein>
    <submittedName>
        <fullName evidence="2">Uncharacterized protein</fullName>
    </submittedName>
</protein>
<organism evidence="2 3">
    <name type="scientific">Tetraparma gracilis</name>
    <dbReference type="NCBI Taxonomy" id="2962635"/>
    <lineage>
        <taxon>Eukaryota</taxon>
        <taxon>Sar</taxon>
        <taxon>Stramenopiles</taxon>
        <taxon>Ochrophyta</taxon>
        <taxon>Bolidophyceae</taxon>
        <taxon>Parmales</taxon>
        <taxon>Triparmaceae</taxon>
        <taxon>Tetraparma</taxon>
    </lineage>
</organism>
<dbReference type="Proteomes" id="UP001165060">
    <property type="component" value="Unassembled WGS sequence"/>
</dbReference>
<accession>A0ABQ6NCE0</accession>
<dbReference type="EMBL" id="BRYB01006425">
    <property type="protein sequence ID" value="GMI57279.1"/>
    <property type="molecule type" value="Genomic_DNA"/>
</dbReference>
<sequence length="395" mass="42996">MDASLTLPAPAAGAALLGVALSFFLLGKSRRSAGGQPSASSQGRLRRKLREAGLGKAGAAGKEGAPLLFELGELDVRRRWQIVVGGPTDHAGEVVIKPMPGFDLDKTIFGSLQGFLPRTVQKSKIGLDLYWSDGAVARVGGAFELLPPPPGYKKALVSFMQDDCDFSIEHADGSFMDHLKFCHDYTVVHYPDQSPVPMLLHSIMGVGTNFFPMGKELIPKLKTLMTPAEFVQVEAFPSVLRLTLGTGLLDELEANLAGLGKLKEVRFSRVIDNAPLTMGAEEFWVMMNYQVVHMLDFLPTASWLTQLDDSFMDSFVQLHRILTASNLLRATVNFDLKSGESSPDGIPVSLGSIFRSIVPNAVKLKLAQKALHKFSAKIGHSLEYELVFQKDANVV</sequence>
<feature type="transmembrane region" description="Helical" evidence="1">
    <location>
        <begin position="6"/>
        <end position="26"/>
    </location>
</feature>